<dbReference type="FunFam" id="2.20.110.10:FF:000002">
    <property type="entry name" value="Phosphatidylinositol 4-phosphate 5-kinase 8"/>
    <property type="match status" value="1"/>
</dbReference>
<proteinExistence type="predicted"/>
<dbReference type="EMBL" id="HG723527">
    <property type="protein sequence ID" value="CDJ66301.1"/>
    <property type="molecule type" value="Genomic_DNA"/>
</dbReference>
<protein>
    <recommendedName>
        <fullName evidence="4">MORN repeat-containing protein</fullName>
    </recommendedName>
</protein>
<name>U6MQL3_9EIME</name>
<dbReference type="PANTHER" id="PTHR43215:SF14">
    <property type="entry name" value="RADIAL SPOKE HEAD 1 HOMOLOG"/>
    <property type="match status" value="1"/>
</dbReference>
<reference evidence="2" key="1">
    <citation type="submission" date="2013-10" db="EMBL/GenBank/DDBJ databases">
        <title>Genomic analysis of the causative agents of coccidiosis in chickens.</title>
        <authorList>
            <person name="Reid A.J."/>
            <person name="Blake D."/>
            <person name="Billington K."/>
            <person name="Browne H."/>
            <person name="Dunn M."/>
            <person name="Hung S."/>
            <person name="Kawahara F."/>
            <person name="Miranda-Saavedra D."/>
            <person name="Mourier T."/>
            <person name="Nagra H."/>
            <person name="Otto T.D."/>
            <person name="Rawlings N."/>
            <person name="Sanchez A."/>
            <person name="Sanders M."/>
            <person name="Subramaniam C."/>
            <person name="Tay Y."/>
            <person name="Dear P."/>
            <person name="Doerig C."/>
            <person name="Gruber A."/>
            <person name="Parkinson J."/>
            <person name="Shirley M."/>
            <person name="Wan K.L."/>
            <person name="Berriman M."/>
            <person name="Tomley F."/>
            <person name="Pain A."/>
        </authorList>
    </citation>
    <scope>NUCLEOTIDE SEQUENCE [LARGE SCALE GENOMIC DNA]</scope>
    <source>
        <strain evidence="2">Houghton</strain>
    </source>
</reference>
<dbReference type="Proteomes" id="UP000030754">
    <property type="component" value="Unassembled WGS sequence"/>
</dbReference>
<dbReference type="PANTHER" id="PTHR43215">
    <property type="entry name" value="RADIAL SPOKE HEAD 1 HOMOLOG"/>
    <property type="match status" value="1"/>
</dbReference>
<evidence type="ECO:0000313" key="3">
    <source>
        <dbReference type="Proteomes" id="UP000030754"/>
    </source>
</evidence>
<keyword evidence="3" id="KW-1185">Reference proteome</keyword>
<gene>
    <name evidence="2" type="ORF">ENH_00018300</name>
</gene>
<sequence>MGNIACSCSRGFWGEVEEAIFGNEDSKTPEAQFLGGGRVRKQVAFDNGAVYTGEWLGDARDGYGVQVWDDGARYEGQWVNDKAQGKGKFVHVDGDVYFGDWVEDRAHGHGVYHHADGSR</sequence>
<dbReference type="VEuPathDB" id="ToxoDB:ENH_00018300"/>
<dbReference type="Gene3D" id="2.20.110.10">
    <property type="entry name" value="Histone H3 K4-specific methyltransferase SET7/9 N-terminal domain"/>
    <property type="match status" value="2"/>
</dbReference>
<reference evidence="2" key="2">
    <citation type="submission" date="2013-10" db="EMBL/GenBank/DDBJ databases">
        <authorList>
            <person name="Aslett M."/>
        </authorList>
    </citation>
    <scope>NUCLEOTIDE SEQUENCE [LARGE SCALE GENOMIC DNA]</scope>
    <source>
        <strain evidence="2">Houghton</strain>
    </source>
</reference>
<dbReference type="Pfam" id="PF02493">
    <property type="entry name" value="MORN"/>
    <property type="match status" value="3"/>
</dbReference>
<dbReference type="GeneID" id="25472004"/>
<dbReference type="SMART" id="SM00698">
    <property type="entry name" value="MORN"/>
    <property type="match status" value="3"/>
</dbReference>
<evidence type="ECO:0008006" key="4">
    <source>
        <dbReference type="Google" id="ProtNLM"/>
    </source>
</evidence>
<dbReference type="AlphaFoldDB" id="U6MQL3"/>
<dbReference type="RefSeq" id="XP_013434769.1">
    <property type="nucleotide sequence ID" value="XM_013579315.1"/>
</dbReference>
<evidence type="ECO:0000256" key="1">
    <source>
        <dbReference type="ARBA" id="ARBA00022737"/>
    </source>
</evidence>
<accession>U6MQL3</accession>
<evidence type="ECO:0000313" key="2">
    <source>
        <dbReference type="EMBL" id="CDJ66301.1"/>
    </source>
</evidence>
<dbReference type="InterPro" id="IPR003409">
    <property type="entry name" value="MORN"/>
</dbReference>
<keyword evidence="1" id="KW-0677">Repeat</keyword>
<dbReference type="SUPFAM" id="SSF82185">
    <property type="entry name" value="Histone H3 K4-specific methyltransferase SET7/9 N-terminal domain"/>
    <property type="match status" value="1"/>
</dbReference>
<dbReference type="OrthoDB" id="282259at2759"/>
<organism evidence="2 3">
    <name type="scientific">Eimeria necatrix</name>
    <dbReference type="NCBI Taxonomy" id="51315"/>
    <lineage>
        <taxon>Eukaryota</taxon>
        <taxon>Sar</taxon>
        <taxon>Alveolata</taxon>
        <taxon>Apicomplexa</taxon>
        <taxon>Conoidasida</taxon>
        <taxon>Coccidia</taxon>
        <taxon>Eucoccidiorida</taxon>
        <taxon>Eimeriorina</taxon>
        <taxon>Eimeriidae</taxon>
        <taxon>Eimeria</taxon>
    </lineage>
</organism>